<feature type="region of interest" description="Disordered" evidence="1">
    <location>
        <begin position="1"/>
        <end position="50"/>
    </location>
</feature>
<sequence length="50" mass="5886">MNRVRPPHESEVSGEKHTCAQRDGARPPTSPLPEVTRHLSPRFVRNRRWR</sequence>
<dbReference type="Proteomes" id="UP001205311">
    <property type="component" value="Unassembled WGS sequence"/>
</dbReference>
<evidence type="ECO:0000313" key="2">
    <source>
        <dbReference type="EMBL" id="MCP2257605.1"/>
    </source>
</evidence>
<name>A0ABT1HQ15_STRSD</name>
<accession>A0ABT1HQ15</accession>
<organism evidence="2 3">
    <name type="scientific">Streptoalloteichus tenebrarius (strain ATCC 17920 / DSM 40477 / JCM 4838 / CBS 697.72 / NBRC 16177 / NCIMB 11028 / NRRL B-12390 / A12253. 1 / ISP 5477)</name>
    <name type="common">Streptomyces tenebrarius</name>
    <dbReference type="NCBI Taxonomy" id="1933"/>
    <lineage>
        <taxon>Bacteria</taxon>
        <taxon>Bacillati</taxon>
        <taxon>Actinomycetota</taxon>
        <taxon>Actinomycetes</taxon>
        <taxon>Pseudonocardiales</taxon>
        <taxon>Pseudonocardiaceae</taxon>
        <taxon>Streptoalloteichus</taxon>
    </lineage>
</organism>
<dbReference type="EMBL" id="JAMTCP010000004">
    <property type="protein sequence ID" value="MCP2257605.1"/>
    <property type="molecule type" value="Genomic_DNA"/>
</dbReference>
<proteinExistence type="predicted"/>
<reference evidence="2 3" key="1">
    <citation type="submission" date="2022-06" db="EMBL/GenBank/DDBJ databases">
        <title>Genomic Encyclopedia of Archaeal and Bacterial Type Strains, Phase II (KMG-II): from individual species to whole genera.</title>
        <authorList>
            <person name="Goeker M."/>
        </authorList>
    </citation>
    <scope>NUCLEOTIDE SEQUENCE [LARGE SCALE GENOMIC DNA]</scope>
    <source>
        <strain evidence="2 3">DSM 40477</strain>
    </source>
</reference>
<protein>
    <submittedName>
        <fullName evidence="2">Uncharacterized protein</fullName>
    </submittedName>
</protein>
<evidence type="ECO:0000313" key="3">
    <source>
        <dbReference type="Proteomes" id="UP001205311"/>
    </source>
</evidence>
<keyword evidence="3" id="KW-1185">Reference proteome</keyword>
<dbReference type="RefSeq" id="WP_253668548.1">
    <property type="nucleotide sequence ID" value="NZ_JAMTCP010000004.1"/>
</dbReference>
<evidence type="ECO:0000256" key="1">
    <source>
        <dbReference type="SAM" id="MobiDB-lite"/>
    </source>
</evidence>
<comment type="caution">
    <text evidence="2">The sequence shown here is derived from an EMBL/GenBank/DDBJ whole genome shotgun (WGS) entry which is preliminary data.</text>
</comment>
<gene>
    <name evidence="2" type="ORF">LX15_001290</name>
</gene>
<feature type="compositionally biased region" description="Basic and acidic residues" evidence="1">
    <location>
        <begin position="1"/>
        <end position="25"/>
    </location>
</feature>